<dbReference type="AlphaFoldDB" id="A0A2I1PCQ3"/>
<dbReference type="Pfam" id="PF00324">
    <property type="entry name" value="AA_permease"/>
    <property type="match status" value="1"/>
</dbReference>
<feature type="transmembrane region" description="Helical" evidence="11">
    <location>
        <begin position="308"/>
        <end position="331"/>
    </location>
</feature>
<feature type="region of interest" description="Disordered" evidence="10">
    <location>
        <begin position="1"/>
        <end position="27"/>
    </location>
</feature>
<feature type="transmembrane region" description="Helical" evidence="11">
    <location>
        <begin position="151"/>
        <end position="172"/>
    </location>
</feature>
<evidence type="ECO:0000256" key="11">
    <source>
        <dbReference type="SAM" id="Phobius"/>
    </source>
</evidence>
<evidence type="ECO:0000256" key="3">
    <source>
        <dbReference type="ARBA" id="ARBA00022448"/>
    </source>
</evidence>
<feature type="transmembrane region" description="Helical" evidence="11">
    <location>
        <begin position="109"/>
        <end position="131"/>
    </location>
</feature>
<dbReference type="Gene3D" id="1.20.1740.10">
    <property type="entry name" value="Amino acid/polyamine transporter I"/>
    <property type="match status" value="1"/>
</dbReference>
<keyword evidence="7" id="KW-0029">Amino-acid transport</keyword>
<evidence type="ECO:0000256" key="10">
    <source>
        <dbReference type="SAM" id="MobiDB-lite"/>
    </source>
</evidence>
<keyword evidence="4" id="KW-1003">Cell membrane</keyword>
<dbReference type="PANTHER" id="PTHR43495">
    <property type="entry name" value="GABA PERMEASE"/>
    <property type="match status" value="1"/>
</dbReference>
<dbReference type="OrthoDB" id="5297508at2"/>
<reference evidence="13 14" key="1">
    <citation type="submission" date="2017-12" db="EMBL/GenBank/DDBJ databases">
        <title>Phylogenetic diversity of female urinary microbiome.</title>
        <authorList>
            <person name="Thomas-White K."/>
            <person name="Wolfe A.J."/>
        </authorList>
    </citation>
    <scope>NUCLEOTIDE SEQUENCE [LARGE SCALE GENOMIC DNA]</scope>
    <source>
        <strain evidence="13 14">UMB1298</strain>
    </source>
</reference>
<feature type="domain" description="Amino acid permease/ SLC12A" evidence="12">
    <location>
        <begin position="42"/>
        <end position="453"/>
    </location>
</feature>
<feature type="transmembrane region" description="Helical" evidence="11">
    <location>
        <begin position="184"/>
        <end position="204"/>
    </location>
</feature>
<feature type="transmembrane region" description="Helical" evidence="11">
    <location>
        <begin position="455"/>
        <end position="474"/>
    </location>
</feature>
<evidence type="ECO:0000256" key="7">
    <source>
        <dbReference type="ARBA" id="ARBA00022970"/>
    </source>
</evidence>
<protein>
    <submittedName>
        <fullName evidence="13">Proline-specific permease ProY</fullName>
    </submittedName>
</protein>
<sequence length="484" mass="50465">MPYGSAHSPIPERTPVATPLPPAPAEDAAAPRALDRGLSTRHVMFIALGTAIGTGLFLGSAGAIQVAGPAVLVAYALAGAAIYVVMRALGEMVVRQPDATSFVDFTERYLGRVPGFVLGWIFALEMLLVGIADATALRIYLGRWWPAVPGWVWIAGVIALVLLLNVAAVRYFGEAEFWLTLLKVGAIVAMILLGLGLLASGSGLPGSQPSISHLWEHGGFAPHGISGIVMSLTIVVFAFGGVETVGLTAAEARDPRTAIPKAINTVPWRILIFYVGSVGIMLALAPWNSIDGEQSPFVQVLDAVGLPAAGHVLNAVVIIAAFSALNAIVFATARTLYGLADHGRAPAALRHVGAQGVPTGAITVVGAGLVLGLVANVIWPGVIFMLLASLASFTTIFVWGTILVAHFVMRRQVARGRLERGEFAMPGWPLPSLLALAFFAVVLVAMALSPDTRPALVAGAVALVVLSGLGVLTVRHQERAGQRA</sequence>
<dbReference type="EMBL" id="PKIZ01000003">
    <property type="protein sequence ID" value="PKZ42407.1"/>
    <property type="molecule type" value="Genomic_DNA"/>
</dbReference>
<evidence type="ECO:0000256" key="4">
    <source>
        <dbReference type="ARBA" id="ARBA00022475"/>
    </source>
</evidence>
<feature type="transmembrane region" description="Helical" evidence="11">
    <location>
        <begin position="381"/>
        <end position="409"/>
    </location>
</feature>
<dbReference type="PANTHER" id="PTHR43495:SF4">
    <property type="entry name" value="AROMATIC AMINO ACID TRANSPORT PROTEIN AROP"/>
    <property type="match status" value="1"/>
</dbReference>
<keyword evidence="3" id="KW-0813">Transport</keyword>
<keyword evidence="8 11" id="KW-1133">Transmembrane helix</keyword>
<evidence type="ECO:0000256" key="5">
    <source>
        <dbReference type="ARBA" id="ARBA00022519"/>
    </source>
</evidence>
<feature type="transmembrane region" description="Helical" evidence="11">
    <location>
        <begin position="42"/>
        <end position="64"/>
    </location>
</feature>
<keyword evidence="9 11" id="KW-0472">Membrane</keyword>
<evidence type="ECO:0000256" key="9">
    <source>
        <dbReference type="ARBA" id="ARBA00023136"/>
    </source>
</evidence>
<proteinExistence type="inferred from homology"/>
<dbReference type="Proteomes" id="UP000234206">
    <property type="component" value="Unassembled WGS sequence"/>
</dbReference>
<organism evidence="13 14">
    <name type="scientific">Kytococcus schroeteri</name>
    <dbReference type="NCBI Taxonomy" id="138300"/>
    <lineage>
        <taxon>Bacteria</taxon>
        <taxon>Bacillati</taxon>
        <taxon>Actinomycetota</taxon>
        <taxon>Actinomycetes</taxon>
        <taxon>Micrococcales</taxon>
        <taxon>Kytococcaceae</taxon>
        <taxon>Kytococcus</taxon>
    </lineage>
</organism>
<comment type="caution">
    <text evidence="13">The sequence shown here is derived from an EMBL/GenBank/DDBJ whole genome shotgun (WGS) entry which is preliminary data.</text>
</comment>
<dbReference type="GO" id="GO:0006865">
    <property type="term" value="P:amino acid transport"/>
    <property type="evidence" value="ECO:0007669"/>
    <property type="project" value="UniProtKB-KW"/>
</dbReference>
<evidence type="ECO:0000256" key="2">
    <source>
        <dbReference type="ARBA" id="ARBA00008583"/>
    </source>
</evidence>
<evidence type="ECO:0000259" key="12">
    <source>
        <dbReference type="Pfam" id="PF00324"/>
    </source>
</evidence>
<keyword evidence="14" id="KW-1185">Reference proteome</keyword>
<accession>A0A2I1PCQ3</accession>
<dbReference type="GO" id="GO:0055085">
    <property type="term" value="P:transmembrane transport"/>
    <property type="evidence" value="ECO:0007669"/>
    <property type="project" value="InterPro"/>
</dbReference>
<dbReference type="InterPro" id="IPR004841">
    <property type="entry name" value="AA-permease/SLC12A_dom"/>
</dbReference>
<comment type="subcellular location">
    <subcellularLocation>
        <location evidence="1">Cell inner membrane</location>
        <topology evidence="1">Multi-pass membrane protein</topology>
    </subcellularLocation>
</comment>
<gene>
    <name evidence="13" type="primary">proY</name>
    <name evidence="13" type="ORF">CYJ76_02280</name>
</gene>
<feature type="transmembrane region" description="Helical" evidence="11">
    <location>
        <begin position="70"/>
        <end position="89"/>
    </location>
</feature>
<dbReference type="InterPro" id="IPR004840">
    <property type="entry name" value="Amino_acid_permease_CS"/>
</dbReference>
<dbReference type="PROSITE" id="PS00218">
    <property type="entry name" value="AMINO_ACID_PERMEASE_1"/>
    <property type="match status" value="1"/>
</dbReference>
<feature type="transmembrane region" description="Helical" evidence="11">
    <location>
        <begin position="270"/>
        <end position="288"/>
    </location>
</feature>
<evidence type="ECO:0000256" key="6">
    <source>
        <dbReference type="ARBA" id="ARBA00022692"/>
    </source>
</evidence>
<evidence type="ECO:0000256" key="1">
    <source>
        <dbReference type="ARBA" id="ARBA00004429"/>
    </source>
</evidence>
<keyword evidence="5" id="KW-0997">Cell inner membrane</keyword>
<evidence type="ECO:0000313" key="14">
    <source>
        <dbReference type="Proteomes" id="UP000234206"/>
    </source>
</evidence>
<dbReference type="PIRSF" id="PIRSF006060">
    <property type="entry name" value="AA_transporter"/>
    <property type="match status" value="1"/>
</dbReference>
<feature type="transmembrane region" description="Helical" evidence="11">
    <location>
        <begin position="430"/>
        <end position="449"/>
    </location>
</feature>
<dbReference type="GO" id="GO:0005886">
    <property type="term" value="C:plasma membrane"/>
    <property type="evidence" value="ECO:0007669"/>
    <property type="project" value="UniProtKB-SubCell"/>
</dbReference>
<feature type="transmembrane region" description="Helical" evidence="11">
    <location>
        <begin position="224"/>
        <end position="249"/>
    </location>
</feature>
<comment type="similarity">
    <text evidence="2">Belongs to the amino acid-polyamine-organocation (APC) superfamily. Amino acid transporter (AAT) (TC 2.A.3.1) family.</text>
</comment>
<keyword evidence="6 11" id="KW-0812">Transmembrane</keyword>
<name>A0A2I1PCQ3_9MICO</name>
<feature type="transmembrane region" description="Helical" evidence="11">
    <location>
        <begin position="352"/>
        <end position="375"/>
    </location>
</feature>
<evidence type="ECO:0000313" key="13">
    <source>
        <dbReference type="EMBL" id="PKZ42407.1"/>
    </source>
</evidence>
<dbReference type="FunFam" id="1.20.1740.10:FF:000001">
    <property type="entry name" value="Amino acid permease"/>
    <property type="match status" value="1"/>
</dbReference>
<evidence type="ECO:0000256" key="8">
    <source>
        <dbReference type="ARBA" id="ARBA00022989"/>
    </source>
</evidence>